<dbReference type="Proteomes" id="UP000051574">
    <property type="component" value="Unassembled WGS sequence"/>
</dbReference>
<dbReference type="PROSITE" id="PS50097">
    <property type="entry name" value="BTB"/>
    <property type="match status" value="1"/>
</dbReference>
<dbReference type="GO" id="GO:0005634">
    <property type="term" value="C:nucleus"/>
    <property type="evidence" value="ECO:0007669"/>
    <property type="project" value="UniProtKB-SubCell"/>
</dbReference>
<evidence type="ECO:0000256" key="7">
    <source>
        <dbReference type="ARBA" id="ARBA00023242"/>
    </source>
</evidence>
<dbReference type="Gene3D" id="3.30.710.10">
    <property type="entry name" value="Potassium Channel Kv1.1, Chain A"/>
    <property type="match status" value="1"/>
</dbReference>
<evidence type="ECO:0000256" key="4">
    <source>
        <dbReference type="ARBA" id="ARBA00022499"/>
    </source>
</evidence>
<dbReference type="Gene3D" id="1.10.10.2590">
    <property type="entry name" value="BEN domain"/>
    <property type="match status" value="1"/>
</dbReference>
<keyword evidence="6" id="KW-0832">Ubl conjugation</keyword>
<evidence type="ECO:0000256" key="6">
    <source>
        <dbReference type="ARBA" id="ARBA00022843"/>
    </source>
</evidence>
<feature type="region of interest" description="Disordered" evidence="8">
    <location>
        <begin position="118"/>
        <end position="189"/>
    </location>
</feature>
<feature type="domain" description="BEN" evidence="10">
    <location>
        <begin position="342"/>
        <end position="479"/>
    </location>
</feature>
<protein>
    <submittedName>
        <fullName evidence="11">Hydrolase</fullName>
    </submittedName>
</protein>
<keyword evidence="4" id="KW-1017">Isopeptide bond</keyword>
<comment type="caution">
    <text evidence="11">The sequence shown here is derived from an EMBL/GenBank/DDBJ whole genome shotgun (WGS) entry which is preliminary data.</text>
</comment>
<dbReference type="InterPro" id="IPR029058">
    <property type="entry name" value="AB_hydrolase_fold"/>
</dbReference>
<feature type="compositionally biased region" description="Polar residues" evidence="8">
    <location>
        <begin position="170"/>
        <end position="179"/>
    </location>
</feature>
<feature type="compositionally biased region" description="Low complexity" evidence="8">
    <location>
        <begin position="138"/>
        <end position="150"/>
    </location>
</feature>
<dbReference type="PROSITE" id="PS51457">
    <property type="entry name" value="BEN"/>
    <property type="match status" value="1"/>
</dbReference>
<dbReference type="SUPFAM" id="SSF54695">
    <property type="entry name" value="POZ domain"/>
    <property type="match status" value="1"/>
</dbReference>
<proteinExistence type="inferred from homology"/>
<feature type="domain" description="BTB" evidence="9">
    <location>
        <begin position="34"/>
        <end position="99"/>
    </location>
</feature>
<dbReference type="InterPro" id="IPR051095">
    <property type="entry name" value="Dros_DevTransReg"/>
</dbReference>
<dbReference type="InterPro" id="IPR000734">
    <property type="entry name" value="TAG_lipase"/>
</dbReference>
<dbReference type="PRINTS" id="PR00821">
    <property type="entry name" value="TAGLIPASE"/>
</dbReference>
<keyword evidence="5" id="KW-0964">Secreted</keyword>
<evidence type="ECO:0000256" key="5">
    <source>
        <dbReference type="ARBA" id="ARBA00022525"/>
    </source>
</evidence>
<accession>A0A0T6B4D8</accession>
<dbReference type="SUPFAM" id="SSF53474">
    <property type="entry name" value="alpha/beta-Hydrolases"/>
    <property type="match status" value="1"/>
</dbReference>
<dbReference type="GO" id="GO:0005576">
    <property type="term" value="C:extracellular region"/>
    <property type="evidence" value="ECO:0007669"/>
    <property type="project" value="UniProtKB-SubCell"/>
</dbReference>
<evidence type="ECO:0000259" key="9">
    <source>
        <dbReference type="PROSITE" id="PS50097"/>
    </source>
</evidence>
<dbReference type="EMBL" id="LJIG01009951">
    <property type="protein sequence ID" value="KRT82053.1"/>
    <property type="molecule type" value="Genomic_DNA"/>
</dbReference>
<evidence type="ECO:0000313" key="12">
    <source>
        <dbReference type="Proteomes" id="UP000051574"/>
    </source>
</evidence>
<gene>
    <name evidence="11" type="ORF">AMK59_3580</name>
</gene>
<dbReference type="Pfam" id="PF00151">
    <property type="entry name" value="Lipase"/>
    <property type="match status" value="1"/>
</dbReference>
<evidence type="ECO:0000256" key="1">
    <source>
        <dbReference type="ARBA" id="ARBA00004123"/>
    </source>
</evidence>
<comment type="similarity">
    <text evidence="3">Belongs to the AB hydrolase superfamily. Lipase family.</text>
</comment>
<evidence type="ECO:0000259" key="10">
    <source>
        <dbReference type="PROSITE" id="PS51457"/>
    </source>
</evidence>
<dbReference type="SMART" id="SM00225">
    <property type="entry name" value="BTB"/>
    <property type="match status" value="1"/>
</dbReference>
<dbReference type="Pfam" id="PF10523">
    <property type="entry name" value="BEN"/>
    <property type="match status" value="1"/>
</dbReference>
<dbReference type="Pfam" id="PF00651">
    <property type="entry name" value="BTB"/>
    <property type="match status" value="1"/>
</dbReference>
<dbReference type="PANTHER" id="PTHR23110:SF99">
    <property type="entry name" value="BROAD-COMPLEX CORE PROTEIN ISOFORM 6"/>
    <property type="match status" value="1"/>
</dbReference>
<keyword evidence="12" id="KW-1185">Reference proteome</keyword>
<dbReference type="AlphaFoldDB" id="A0A0T6B4D8"/>
<dbReference type="InterPro" id="IPR000210">
    <property type="entry name" value="BTB/POZ_dom"/>
</dbReference>
<dbReference type="GO" id="GO:0016298">
    <property type="term" value="F:lipase activity"/>
    <property type="evidence" value="ECO:0007669"/>
    <property type="project" value="InterPro"/>
</dbReference>
<dbReference type="GO" id="GO:0006357">
    <property type="term" value="P:regulation of transcription by RNA polymerase II"/>
    <property type="evidence" value="ECO:0007669"/>
    <property type="project" value="TreeGrafter"/>
</dbReference>
<dbReference type="Gene3D" id="3.40.50.1820">
    <property type="entry name" value="alpha/beta hydrolase"/>
    <property type="match status" value="1"/>
</dbReference>
<name>A0A0T6B4D8_9SCAR</name>
<dbReference type="OrthoDB" id="6359816at2759"/>
<evidence type="ECO:0000256" key="8">
    <source>
        <dbReference type="SAM" id="MobiDB-lite"/>
    </source>
</evidence>
<dbReference type="InterPro" id="IPR018379">
    <property type="entry name" value="BEN_domain"/>
</dbReference>
<reference evidence="11 12" key="1">
    <citation type="submission" date="2015-09" db="EMBL/GenBank/DDBJ databases">
        <title>Draft genome of the scarab beetle Oryctes borbonicus.</title>
        <authorList>
            <person name="Meyer J.M."/>
            <person name="Markov G.V."/>
            <person name="Baskaran P."/>
            <person name="Herrmann M."/>
            <person name="Sommer R.J."/>
            <person name="Roedelsperger C."/>
        </authorList>
    </citation>
    <scope>NUCLEOTIDE SEQUENCE [LARGE SCALE GENOMIC DNA]</scope>
    <source>
        <strain evidence="11">OB123</strain>
        <tissue evidence="11">Whole animal</tissue>
    </source>
</reference>
<sequence length="545" mass="61068">MSVTDDQQFCLRWNNFQANITSQFEALRDDEDFTDVTIACEGQRLQAHKVVLSACSPFFKELFKSNPCPHPIIFMRDVEAQHIVALMEFMYAGEVNVAQAHLSAFLKTAESLKIRGLTDTSSSTHPFKEKDEDAVFMNSKPSSSKNLSASTVKQRCRSQISSTSTVTSSQDIPVSSEKPNSPPPKRHCRNERIETELSRFRNLASEDSLVVNHLIDDHPNHKNNGGDISKSPIHPKTELPDYLSDDDRDEAVTFFNSPEVSELPGAMDIIPQTPSTFFKDTGLESNSDEIRSFKRRKSGTWSPSENHITEYFRELPDSAKYRNEPKDYTSNGPLKNRLVKLGEGIEIYEDQLRSVKWSDYRKLTRGLATILFSPAELATCSVTGQRWSRAGSGDRPVKPALNKTKVQAIISYAADPNNIHYFLWNSRTSRERLWTGAYGNNIDPNAPVKILLHGWTHDIDAFWYPLVVDSYVRTGNNVIAVDWASLAQLPYITATDVGRLDAYGINVARFIVGLSSATGIPFNRIHLIGHSLGAHLAGFAGKINR</sequence>
<dbReference type="CDD" id="cd18315">
    <property type="entry name" value="BTB_POZ_BAB-like"/>
    <property type="match status" value="1"/>
</dbReference>
<comment type="subcellular location">
    <subcellularLocation>
        <location evidence="1">Nucleus</location>
    </subcellularLocation>
    <subcellularLocation>
        <location evidence="2">Secreted</location>
    </subcellularLocation>
</comment>
<dbReference type="PANTHER" id="PTHR23110">
    <property type="entry name" value="BTB DOMAIN TRANSCRIPTION FACTOR"/>
    <property type="match status" value="1"/>
</dbReference>
<evidence type="ECO:0000313" key="11">
    <source>
        <dbReference type="EMBL" id="KRT82053.1"/>
    </source>
</evidence>
<feature type="compositionally biased region" description="Polar residues" evidence="8">
    <location>
        <begin position="151"/>
        <end position="160"/>
    </location>
</feature>
<organism evidence="11 12">
    <name type="scientific">Oryctes borbonicus</name>
    <dbReference type="NCBI Taxonomy" id="1629725"/>
    <lineage>
        <taxon>Eukaryota</taxon>
        <taxon>Metazoa</taxon>
        <taxon>Ecdysozoa</taxon>
        <taxon>Arthropoda</taxon>
        <taxon>Hexapoda</taxon>
        <taxon>Insecta</taxon>
        <taxon>Pterygota</taxon>
        <taxon>Neoptera</taxon>
        <taxon>Endopterygota</taxon>
        <taxon>Coleoptera</taxon>
        <taxon>Polyphaga</taxon>
        <taxon>Scarabaeiformia</taxon>
        <taxon>Scarabaeidae</taxon>
        <taxon>Dynastinae</taxon>
        <taxon>Oryctes</taxon>
    </lineage>
</organism>
<dbReference type="InterPro" id="IPR013818">
    <property type="entry name" value="Lipase"/>
</dbReference>
<keyword evidence="11" id="KW-0378">Hydrolase</keyword>
<dbReference type="InterPro" id="IPR011333">
    <property type="entry name" value="SKP1/BTB/POZ_sf"/>
</dbReference>
<keyword evidence="7" id="KW-0539">Nucleus</keyword>
<dbReference type="GO" id="GO:0003677">
    <property type="term" value="F:DNA binding"/>
    <property type="evidence" value="ECO:0007669"/>
    <property type="project" value="InterPro"/>
</dbReference>
<evidence type="ECO:0000256" key="3">
    <source>
        <dbReference type="ARBA" id="ARBA00010701"/>
    </source>
</evidence>
<evidence type="ECO:0000256" key="2">
    <source>
        <dbReference type="ARBA" id="ARBA00004613"/>
    </source>
</evidence>